<proteinExistence type="predicted"/>
<dbReference type="AlphaFoldDB" id="A0A0H2R6G5"/>
<reference evidence="3 4" key="1">
    <citation type="submission" date="2015-04" db="EMBL/GenBank/DDBJ databases">
        <title>Complete genome sequence of Schizopora paradoxa KUC8140, a cosmopolitan wood degrader in East Asia.</title>
        <authorList>
            <consortium name="DOE Joint Genome Institute"/>
            <person name="Min B."/>
            <person name="Park H."/>
            <person name="Jang Y."/>
            <person name="Kim J.-J."/>
            <person name="Kim K.H."/>
            <person name="Pangilinan J."/>
            <person name="Lipzen A."/>
            <person name="Riley R."/>
            <person name="Grigoriev I.V."/>
            <person name="Spatafora J.W."/>
            <person name="Choi I.-G."/>
        </authorList>
    </citation>
    <scope>NUCLEOTIDE SEQUENCE [LARGE SCALE GENOMIC DNA]</scope>
    <source>
        <strain evidence="3 4">KUC8140</strain>
    </source>
</reference>
<keyword evidence="4" id="KW-1185">Reference proteome</keyword>
<feature type="region of interest" description="Disordered" evidence="1">
    <location>
        <begin position="39"/>
        <end position="72"/>
    </location>
</feature>
<evidence type="ECO:0000256" key="1">
    <source>
        <dbReference type="SAM" id="MobiDB-lite"/>
    </source>
</evidence>
<feature type="transmembrane region" description="Helical" evidence="2">
    <location>
        <begin position="114"/>
        <end position="138"/>
    </location>
</feature>
<evidence type="ECO:0000256" key="2">
    <source>
        <dbReference type="SAM" id="Phobius"/>
    </source>
</evidence>
<keyword evidence="2" id="KW-1133">Transmembrane helix</keyword>
<dbReference type="InParanoid" id="A0A0H2R6G5"/>
<dbReference type="Proteomes" id="UP000053477">
    <property type="component" value="Unassembled WGS sequence"/>
</dbReference>
<name>A0A0H2R6G5_9AGAM</name>
<keyword evidence="2" id="KW-0812">Transmembrane</keyword>
<accession>A0A0H2R6G5</accession>
<protein>
    <submittedName>
        <fullName evidence="3">Uncharacterized protein</fullName>
    </submittedName>
</protein>
<sequence length="187" mass="21033">MHLLEWKNLPITFATGETELANKKDEVDVSGHLRRVKEGGNKLTSELQKQTHNRYTSRTKEKGDMTRGWLGEGGRREELNNEKIPLRFTVLRPAAPSVLLSVFPPRFLASSDPISFTTTIPLSLLPASVLLTGARFLYRCKRMPSERRYIETSAVSPHNDPFKLAVELPTPAANLHQPTKNTAEEKS</sequence>
<evidence type="ECO:0000313" key="3">
    <source>
        <dbReference type="EMBL" id="KLO05073.1"/>
    </source>
</evidence>
<organism evidence="3 4">
    <name type="scientific">Schizopora paradoxa</name>
    <dbReference type="NCBI Taxonomy" id="27342"/>
    <lineage>
        <taxon>Eukaryota</taxon>
        <taxon>Fungi</taxon>
        <taxon>Dikarya</taxon>
        <taxon>Basidiomycota</taxon>
        <taxon>Agaricomycotina</taxon>
        <taxon>Agaricomycetes</taxon>
        <taxon>Hymenochaetales</taxon>
        <taxon>Schizoporaceae</taxon>
        <taxon>Schizopora</taxon>
    </lineage>
</organism>
<dbReference type="EMBL" id="KQ086369">
    <property type="protein sequence ID" value="KLO05073.1"/>
    <property type="molecule type" value="Genomic_DNA"/>
</dbReference>
<gene>
    <name evidence="3" type="ORF">SCHPADRAFT_896556</name>
</gene>
<keyword evidence="2" id="KW-0472">Membrane</keyword>
<evidence type="ECO:0000313" key="4">
    <source>
        <dbReference type="Proteomes" id="UP000053477"/>
    </source>
</evidence>